<organism evidence="1 2">
    <name type="scientific">Dyadobacter jiangsuensis</name>
    <dbReference type="NCBI Taxonomy" id="1591085"/>
    <lineage>
        <taxon>Bacteria</taxon>
        <taxon>Pseudomonadati</taxon>
        <taxon>Bacteroidota</taxon>
        <taxon>Cytophagia</taxon>
        <taxon>Cytophagales</taxon>
        <taxon>Spirosomataceae</taxon>
        <taxon>Dyadobacter</taxon>
    </lineage>
</organism>
<proteinExistence type="predicted"/>
<dbReference type="Pfam" id="PF13489">
    <property type="entry name" value="Methyltransf_23"/>
    <property type="match status" value="1"/>
</dbReference>
<accession>A0A2P8GII1</accession>
<dbReference type="Gene3D" id="3.40.50.150">
    <property type="entry name" value="Vaccinia Virus protein VP39"/>
    <property type="match status" value="1"/>
</dbReference>
<dbReference type="SUPFAM" id="SSF53335">
    <property type="entry name" value="S-adenosyl-L-methionine-dependent methyltransferases"/>
    <property type="match status" value="1"/>
</dbReference>
<comment type="caution">
    <text evidence="1">The sequence shown here is derived from an EMBL/GenBank/DDBJ whole genome shotgun (WGS) entry which is preliminary data.</text>
</comment>
<dbReference type="AlphaFoldDB" id="A0A2P8GII1"/>
<name>A0A2P8GII1_9BACT</name>
<protein>
    <submittedName>
        <fullName evidence="1">Methyltransferase family protein</fullName>
    </submittedName>
</protein>
<dbReference type="OrthoDB" id="9816564at2"/>
<reference evidence="1 2" key="1">
    <citation type="submission" date="2018-03" db="EMBL/GenBank/DDBJ databases">
        <title>Genomic Encyclopedia of Archaeal and Bacterial Type Strains, Phase II (KMG-II): from individual species to whole genera.</title>
        <authorList>
            <person name="Goeker M."/>
        </authorList>
    </citation>
    <scope>NUCLEOTIDE SEQUENCE [LARGE SCALE GENOMIC DNA]</scope>
    <source>
        <strain evidence="1 2">DSM 29057</strain>
    </source>
</reference>
<gene>
    <name evidence="1" type="ORF">CLV60_101151</name>
</gene>
<dbReference type="GO" id="GO:0032259">
    <property type="term" value="P:methylation"/>
    <property type="evidence" value="ECO:0007669"/>
    <property type="project" value="UniProtKB-KW"/>
</dbReference>
<dbReference type="Proteomes" id="UP000241964">
    <property type="component" value="Unassembled WGS sequence"/>
</dbReference>
<evidence type="ECO:0000313" key="2">
    <source>
        <dbReference type="Proteomes" id="UP000241964"/>
    </source>
</evidence>
<keyword evidence="2" id="KW-1185">Reference proteome</keyword>
<keyword evidence="1" id="KW-0808">Transferase</keyword>
<dbReference type="EMBL" id="PYAS01000001">
    <property type="protein sequence ID" value="PSL33782.1"/>
    <property type="molecule type" value="Genomic_DNA"/>
</dbReference>
<sequence length="274" mass="31825">MHCKICEGESKLLFDSKTTILQRYQIHYYQCTACQFIQTESPYWLNEAYASAITSLDIGLVGRNIGISRQVSSLILSFFNKTGTFLDYGGGYGMLVRIMRDLGFDYYRYDTYCENIFAKHFDFEDSPVSKYELLTAFELFEHLDDPAAELEKMLQLSDSVFFSTELIPNRPLSSARDWWYFTPETGQHIALYSENALRKLAQKFNCNYYTDSHTLHLITRRKLNPLLFRLSLKSKVALMIAKAQSRKSLLQKDFDYIKNSIASNENTLRSPDLQ</sequence>
<dbReference type="RefSeq" id="WP_106593474.1">
    <property type="nucleotide sequence ID" value="NZ_PYAS01000001.1"/>
</dbReference>
<keyword evidence="1" id="KW-0489">Methyltransferase</keyword>
<evidence type="ECO:0000313" key="1">
    <source>
        <dbReference type="EMBL" id="PSL33782.1"/>
    </source>
</evidence>
<dbReference type="GO" id="GO:0008168">
    <property type="term" value="F:methyltransferase activity"/>
    <property type="evidence" value="ECO:0007669"/>
    <property type="project" value="UniProtKB-KW"/>
</dbReference>
<dbReference type="InterPro" id="IPR029063">
    <property type="entry name" value="SAM-dependent_MTases_sf"/>
</dbReference>